<dbReference type="PRINTS" id="PR00702">
    <property type="entry name" value="ACRIFLAVINRP"/>
</dbReference>
<feature type="transmembrane region" description="Helical" evidence="1">
    <location>
        <begin position="355"/>
        <end position="376"/>
    </location>
</feature>
<protein>
    <submittedName>
        <fullName evidence="2">Multidrug transporter AcrB</fullName>
    </submittedName>
</protein>
<keyword evidence="3" id="KW-1185">Reference proteome</keyword>
<dbReference type="AlphaFoldDB" id="A0A0H4I4N1"/>
<dbReference type="Gene3D" id="3.30.70.1320">
    <property type="entry name" value="Multidrug efflux transporter AcrB pore domain like"/>
    <property type="match status" value="1"/>
</dbReference>
<feature type="transmembrane region" description="Helical" evidence="1">
    <location>
        <begin position="382"/>
        <end position="405"/>
    </location>
</feature>
<feature type="transmembrane region" description="Helical" evidence="1">
    <location>
        <begin position="512"/>
        <end position="533"/>
    </location>
</feature>
<feature type="transmembrane region" description="Helical" evidence="1">
    <location>
        <begin position="975"/>
        <end position="998"/>
    </location>
</feature>
<organism evidence="2 3">
    <name type="scientific">Marinobacter psychrophilus</name>
    <dbReference type="NCBI Taxonomy" id="330734"/>
    <lineage>
        <taxon>Bacteria</taxon>
        <taxon>Pseudomonadati</taxon>
        <taxon>Pseudomonadota</taxon>
        <taxon>Gammaproteobacteria</taxon>
        <taxon>Pseudomonadales</taxon>
        <taxon>Marinobacteraceae</taxon>
        <taxon>Marinobacter</taxon>
    </lineage>
</organism>
<dbReference type="SUPFAM" id="SSF82714">
    <property type="entry name" value="Multidrug efflux transporter AcrB TolC docking domain, DN and DC subdomains"/>
    <property type="match status" value="1"/>
</dbReference>
<dbReference type="InterPro" id="IPR027463">
    <property type="entry name" value="AcrB_DN_DC_subdom"/>
</dbReference>
<dbReference type="Gene3D" id="3.30.70.1430">
    <property type="entry name" value="Multidrug efflux transporter AcrB pore domain"/>
    <property type="match status" value="2"/>
</dbReference>
<keyword evidence="1" id="KW-0812">Transmembrane</keyword>
<dbReference type="STRING" id="330734.ABA45_17740"/>
<proteinExistence type="predicted"/>
<feature type="transmembrane region" description="Helical" evidence="1">
    <location>
        <begin position="454"/>
        <end position="480"/>
    </location>
</feature>
<dbReference type="GO" id="GO:0042910">
    <property type="term" value="F:xenobiotic transmembrane transporter activity"/>
    <property type="evidence" value="ECO:0007669"/>
    <property type="project" value="TreeGrafter"/>
</dbReference>
<dbReference type="Gene3D" id="1.20.1640.10">
    <property type="entry name" value="Multidrug efflux transporter AcrB transmembrane domain"/>
    <property type="match status" value="2"/>
</dbReference>
<dbReference type="PATRIC" id="fig|330734.3.peg.3728"/>
<feature type="transmembrane region" description="Helical" evidence="1">
    <location>
        <begin position="847"/>
        <end position="866"/>
    </location>
</feature>
<evidence type="ECO:0000313" key="3">
    <source>
        <dbReference type="Proteomes" id="UP000036406"/>
    </source>
</evidence>
<dbReference type="KEGG" id="mpq:ABA45_17740"/>
<evidence type="ECO:0000313" key="2">
    <source>
        <dbReference type="EMBL" id="AKO54051.1"/>
    </source>
</evidence>
<dbReference type="PANTHER" id="PTHR32063">
    <property type="match status" value="1"/>
</dbReference>
<keyword evidence="1" id="KW-1133">Transmembrane helix</keyword>
<name>A0A0H4I4N1_9GAMM</name>
<dbReference type="SUPFAM" id="SSF82693">
    <property type="entry name" value="Multidrug efflux transporter AcrB pore domain, PN1, PN2, PC1 and PC2 subdomains"/>
    <property type="match status" value="3"/>
</dbReference>
<evidence type="ECO:0000256" key="1">
    <source>
        <dbReference type="SAM" id="Phobius"/>
    </source>
</evidence>
<feature type="transmembrane region" description="Helical" evidence="1">
    <location>
        <begin position="426"/>
        <end position="448"/>
    </location>
</feature>
<reference evidence="2 3" key="1">
    <citation type="submission" date="2015-05" db="EMBL/GenBank/DDBJ databases">
        <title>Complete genome of Marinobacter psychrophilus strain 20041T isolated from sea-ice of the Canadian Basin.</title>
        <authorList>
            <person name="Song L."/>
            <person name="Ren L."/>
            <person name="Yu Y."/>
            <person name="Wang X."/>
        </authorList>
    </citation>
    <scope>NUCLEOTIDE SEQUENCE [LARGE SCALE GENOMIC DNA]</scope>
    <source>
        <strain evidence="2 3">20041</strain>
    </source>
</reference>
<dbReference type="SUPFAM" id="SSF82866">
    <property type="entry name" value="Multidrug efflux transporter AcrB transmembrane domain"/>
    <property type="match status" value="2"/>
</dbReference>
<dbReference type="Gene3D" id="3.30.2090.10">
    <property type="entry name" value="Multidrug efflux transporter AcrB TolC docking domain, DN and DC subdomains"/>
    <property type="match status" value="2"/>
</dbReference>
<dbReference type="PANTHER" id="PTHR32063:SF18">
    <property type="entry name" value="CATION EFFLUX SYSTEM PROTEIN"/>
    <property type="match status" value="1"/>
</dbReference>
<dbReference type="RefSeq" id="WP_048388379.1">
    <property type="nucleotide sequence ID" value="NZ_CP011494.1"/>
</dbReference>
<dbReference type="InterPro" id="IPR001036">
    <property type="entry name" value="Acrflvin-R"/>
</dbReference>
<keyword evidence="1" id="KW-0472">Membrane</keyword>
<dbReference type="Pfam" id="PF00873">
    <property type="entry name" value="ACR_tran"/>
    <property type="match status" value="1"/>
</dbReference>
<feature type="transmembrane region" description="Helical" evidence="1">
    <location>
        <begin position="330"/>
        <end position="348"/>
    </location>
</feature>
<dbReference type="EMBL" id="CP011494">
    <property type="protein sequence ID" value="AKO54051.1"/>
    <property type="molecule type" value="Genomic_DNA"/>
</dbReference>
<dbReference type="GO" id="GO:0005886">
    <property type="term" value="C:plasma membrane"/>
    <property type="evidence" value="ECO:0007669"/>
    <property type="project" value="TreeGrafter"/>
</dbReference>
<gene>
    <name evidence="2" type="ORF">ABA45_17740</name>
</gene>
<accession>A0A0H4I4N1</accession>
<feature type="transmembrane region" description="Helical" evidence="1">
    <location>
        <begin position="948"/>
        <end position="969"/>
    </location>
</feature>
<dbReference type="Gene3D" id="3.30.70.1440">
    <property type="entry name" value="Multidrug efflux transporter AcrB pore domain"/>
    <property type="match status" value="1"/>
</dbReference>
<sequence>MNIARSSIEKPLTTWLLILTCLLGGIWSFFSLGRLEDPAFTIKTAVIVTQYPGASAEQVAREVSEPLESAIQKIAEVDQIVSINTPGQSLIEVEIKPSIKNDELPGIWTLLRARVSDATISLPQGVLPPNVNDSFGDVFGLYFAVMAEGFDDSEVHELATYLRRELLSVPGVADVDLSGLPEEAIYVEPDLALLYNQNIPPLAIVGAIAQSNSVVPAGAINDVRVQAPYGSDSVSDIASLSLGVGGQVISLADIASVTRSRVNDPSLMIRHNGAEAFTLGVAGLQNENIVEVGKRVEQRLTELKASLPYGVEVQPIYQQHKVVETASNDFLVNLAMSVAIVVVVLALFMGWRAAVVVGSTLLLTVVGTLLFMKLFSIEMERISLGALIIAMGMLVDNAIVVAEGMQTAMKRGRASREAAQESASKTQIPLLGATVIGIMAFAAIGLSPDETGEFLFSLFAVIGISLLLSWLLAITVTPLFGHYFFQQSLTDNDDAYDGPVFRGYGALLRMALSARWSVVAGLIVLTVVSFAGFTQVKDQFFPDSNTPLFFVNYKLPQGSDIHRTSSDLQQIEDWLVERDDVVSVTSFIGDGAARFMLTYPTQRPNPSYGHLIVRTQSTDDIAPLQQALEVYGQSQLVDGEFRTKRLQFGPGGGDPIQLRISGPDATTLRALGDEATARMQAASDKFVGMRTNWHEQELVIVPAYVKARGETAGLTRDEVAETLRFATDGVEAGVYRDNERQVPIIVRAPSSDEFGLIDQMAYSESAQSMVPIGQVIDGFDYEIQDTLIHRRDRVPTLTVSADISRDATAASVHNAIRASVEAMALPSGYQIAWGGEYEDSGEAQQSLANQLPLALLIMIIISILLFNALRQPLIIWLLVPMSVNGVVIGLLGTGLPFSFTALLGLLSLSGMLIKNGIVLVEEIDLVRAEGLALKEAIVAASTSRLRPVVLAAATTILGMIPLLGDAFFVSMAVTIMAGLAFASVLTLIATPVFYYLFFIRDERPRNGRELRLKFSQSDNRPTNNAPHPQQY</sequence>
<dbReference type="Proteomes" id="UP000036406">
    <property type="component" value="Chromosome"/>
</dbReference>
<feature type="transmembrane region" description="Helical" evidence="1">
    <location>
        <begin position="12"/>
        <end position="30"/>
    </location>
</feature>